<evidence type="ECO:0000313" key="2">
    <source>
        <dbReference type="Proteomes" id="UP001497516"/>
    </source>
</evidence>
<dbReference type="EMBL" id="OZ034818">
    <property type="protein sequence ID" value="CAL1389451.1"/>
    <property type="molecule type" value="Genomic_DNA"/>
</dbReference>
<dbReference type="Proteomes" id="UP001497516">
    <property type="component" value="Chromosome 5"/>
</dbReference>
<dbReference type="Gene3D" id="3.30.70.270">
    <property type="match status" value="1"/>
</dbReference>
<dbReference type="SUPFAM" id="SSF56672">
    <property type="entry name" value="DNA/RNA polymerases"/>
    <property type="match status" value="1"/>
</dbReference>
<protein>
    <submittedName>
        <fullName evidence="1">Uncharacterized protein</fullName>
    </submittedName>
</protein>
<gene>
    <name evidence="1" type="ORF">LTRI10_LOCUS30306</name>
</gene>
<dbReference type="InterPro" id="IPR043502">
    <property type="entry name" value="DNA/RNA_pol_sf"/>
</dbReference>
<dbReference type="AlphaFoldDB" id="A0AAV2ETV2"/>
<dbReference type="InterPro" id="IPR043128">
    <property type="entry name" value="Rev_trsase/Diguanyl_cyclase"/>
</dbReference>
<accession>A0AAV2ETV2</accession>
<evidence type="ECO:0000313" key="1">
    <source>
        <dbReference type="EMBL" id="CAL1389451.1"/>
    </source>
</evidence>
<keyword evidence="2" id="KW-1185">Reference proteome</keyword>
<reference evidence="1 2" key="1">
    <citation type="submission" date="2024-04" db="EMBL/GenBank/DDBJ databases">
        <authorList>
            <person name="Fracassetti M."/>
        </authorList>
    </citation>
    <scope>NUCLEOTIDE SEQUENCE [LARGE SCALE GENOMIC DNA]</scope>
</reference>
<organism evidence="1 2">
    <name type="scientific">Linum trigynum</name>
    <dbReference type="NCBI Taxonomy" id="586398"/>
    <lineage>
        <taxon>Eukaryota</taxon>
        <taxon>Viridiplantae</taxon>
        <taxon>Streptophyta</taxon>
        <taxon>Embryophyta</taxon>
        <taxon>Tracheophyta</taxon>
        <taxon>Spermatophyta</taxon>
        <taxon>Magnoliopsida</taxon>
        <taxon>eudicotyledons</taxon>
        <taxon>Gunneridae</taxon>
        <taxon>Pentapetalae</taxon>
        <taxon>rosids</taxon>
        <taxon>fabids</taxon>
        <taxon>Malpighiales</taxon>
        <taxon>Linaceae</taxon>
        <taxon>Linum</taxon>
    </lineage>
</organism>
<proteinExistence type="predicted"/>
<name>A0AAV2ETV2_9ROSI</name>
<sequence length="133" mass="14433">MSSSQLSDPEWAQLKRQLQQSLVELDREAHERGWVVAAEPPRGAAPTEADAGKCLAAAVTGGAAARADQEEEVEPRGCAAPIEADNVLQTMFEILRHHQYFIKAPKCAFGVQKADYLGHIVTPQGVQVDKSKI</sequence>